<dbReference type="Proteomes" id="UP000690515">
    <property type="component" value="Unassembled WGS sequence"/>
</dbReference>
<protein>
    <recommendedName>
        <fullName evidence="3">Lipoprotein</fullName>
    </recommendedName>
</protein>
<accession>A0ABS5ZKK0</accession>
<dbReference type="EMBL" id="JAGSOY010000105">
    <property type="protein sequence ID" value="MBU2713790.1"/>
    <property type="molecule type" value="Genomic_DNA"/>
</dbReference>
<dbReference type="RefSeq" id="WP_215822074.1">
    <property type="nucleotide sequence ID" value="NZ_JAGSOY010000105.1"/>
</dbReference>
<comment type="caution">
    <text evidence="1">The sequence shown here is derived from an EMBL/GenBank/DDBJ whole genome shotgun (WGS) entry which is preliminary data.</text>
</comment>
<organism evidence="1 2">
    <name type="scientific">Zooshikella harenae</name>
    <dbReference type="NCBI Taxonomy" id="2827238"/>
    <lineage>
        <taxon>Bacteria</taxon>
        <taxon>Pseudomonadati</taxon>
        <taxon>Pseudomonadota</taxon>
        <taxon>Gammaproteobacteria</taxon>
        <taxon>Oceanospirillales</taxon>
        <taxon>Zooshikellaceae</taxon>
        <taxon>Zooshikella</taxon>
    </lineage>
</organism>
<evidence type="ECO:0000313" key="1">
    <source>
        <dbReference type="EMBL" id="MBU2713790.1"/>
    </source>
</evidence>
<name>A0ABS5ZKK0_9GAMM</name>
<reference evidence="1 2" key="1">
    <citation type="submission" date="2021-04" db="EMBL/GenBank/DDBJ databases">
        <authorList>
            <person name="Pira H."/>
            <person name="Risdian C."/>
            <person name="Wink J."/>
        </authorList>
    </citation>
    <scope>NUCLEOTIDE SEQUENCE [LARGE SCALE GENOMIC DNA]</scope>
    <source>
        <strain evidence="1 2">WH53</strain>
    </source>
</reference>
<proteinExistence type="predicted"/>
<evidence type="ECO:0008006" key="3">
    <source>
        <dbReference type="Google" id="ProtNLM"/>
    </source>
</evidence>
<keyword evidence="2" id="KW-1185">Reference proteome</keyword>
<evidence type="ECO:0000313" key="2">
    <source>
        <dbReference type="Proteomes" id="UP000690515"/>
    </source>
</evidence>
<gene>
    <name evidence="1" type="ORF">KCG35_22310</name>
</gene>
<sequence>MIADVFKINISLAVIMLLLTGCTFSSYKTQLTGLAITPPAESYCTPHQELDSNYFDTGKIDTNSSTIKKRNVYAIVAFSEKLETILGISMPLPVVNTYYNNVKRSHGFPFIFLYSIINKDGKRVYLSSSNERYKMSNISFYEYMVPILLLDEIYTQQINSYTFNISNSYQGFLTYTKETDLVSIKPYDIKYLLNHGSFLKNNEKNEPIYKPICRKIVPFPHFFLDEDTGMEGVL</sequence>
<dbReference type="PROSITE" id="PS51257">
    <property type="entry name" value="PROKAR_LIPOPROTEIN"/>
    <property type="match status" value="1"/>
</dbReference>